<protein>
    <recommendedName>
        <fullName evidence="3">Nephrocystin 3-like N-terminal domain-containing protein</fullName>
    </recommendedName>
</protein>
<dbReference type="EMBL" id="UINC01057411">
    <property type="protein sequence ID" value="SVB78513.1"/>
    <property type="molecule type" value="Genomic_DNA"/>
</dbReference>
<feature type="transmembrane region" description="Helical" evidence="2">
    <location>
        <begin position="12"/>
        <end position="33"/>
    </location>
</feature>
<evidence type="ECO:0000259" key="3">
    <source>
        <dbReference type="Pfam" id="PF24883"/>
    </source>
</evidence>
<proteinExistence type="predicted"/>
<keyword evidence="2" id="KW-0472">Membrane</keyword>
<accession>A0A382GVC7</accession>
<dbReference type="InterPro" id="IPR056884">
    <property type="entry name" value="NPHP3-like_N"/>
</dbReference>
<dbReference type="SUPFAM" id="SSF52540">
    <property type="entry name" value="P-loop containing nucleoside triphosphate hydrolases"/>
    <property type="match status" value="1"/>
</dbReference>
<keyword evidence="2" id="KW-1133">Transmembrane helix</keyword>
<evidence type="ECO:0000256" key="1">
    <source>
        <dbReference type="ARBA" id="ARBA00022737"/>
    </source>
</evidence>
<evidence type="ECO:0000313" key="4">
    <source>
        <dbReference type="EMBL" id="SVB78513.1"/>
    </source>
</evidence>
<organism evidence="4">
    <name type="scientific">marine metagenome</name>
    <dbReference type="NCBI Taxonomy" id="408172"/>
    <lineage>
        <taxon>unclassified sequences</taxon>
        <taxon>metagenomes</taxon>
        <taxon>ecological metagenomes</taxon>
    </lineage>
</organism>
<feature type="non-terminal residue" evidence="4">
    <location>
        <position position="1"/>
    </location>
</feature>
<dbReference type="AlphaFoldDB" id="A0A382GVC7"/>
<dbReference type="InterPro" id="IPR027417">
    <property type="entry name" value="P-loop_NTPase"/>
</dbReference>
<keyword evidence="1" id="KW-0677">Repeat</keyword>
<dbReference type="Pfam" id="PF24883">
    <property type="entry name" value="NPHP3_N"/>
    <property type="match status" value="1"/>
</dbReference>
<keyword evidence="2" id="KW-0812">Transmembrane</keyword>
<name>A0A382GVC7_9ZZZZ</name>
<gene>
    <name evidence="4" type="ORF">METZ01_LOCUS231367</name>
</gene>
<reference evidence="4" key="1">
    <citation type="submission" date="2018-05" db="EMBL/GenBank/DDBJ databases">
        <authorList>
            <person name="Lanie J.A."/>
            <person name="Ng W.-L."/>
            <person name="Kazmierczak K.M."/>
            <person name="Andrzejewski T.M."/>
            <person name="Davidsen T.M."/>
            <person name="Wayne K.J."/>
            <person name="Tettelin H."/>
            <person name="Glass J.I."/>
            <person name="Rusch D."/>
            <person name="Podicherti R."/>
            <person name="Tsui H.-C.T."/>
            <person name="Winkler M.E."/>
        </authorList>
    </citation>
    <scope>NUCLEOTIDE SEQUENCE</scope>
</reference>
<feature type="non-terminal residue" evidence="4">
    <location>
        <position position="485"/>
    </location>
</feature>
<feature type="domain" description="Nephrocystin 3-like N-terminal" evidence="3">
    <location>
        <begin position="305"/>
        <end position="421"/>
    </location>
</feature>
<sequence length="485" mass="54167">KKLFDSGENVPQFAYVLCAVMGLLVRLAATIGIQGYVSILHGKDTGLNREVVETLRAPADGSWLTLARRLAERLSKEKNPGVAGSLQQALSTKISLEGSKKGSTTPAQALERLVGFRNRLVHGERVAKNDIEDAVDLLLASVRGFGFLAEFDLLVRRDEGGFRLNGLLPEKMEKLNPALPADQPCLVSQKDPKNFLSLSPILYFQEGHDDQEVTFDELFFLNAGSGERLNYIAYRYARQMDGRSLGSYDAFQDFMKQIPSPPIPKNPRIDYSELSEFHSRLFVGREELFEEVDSFVRERPTPYGVLKALAGMGKTAVMAKLFGRYASKEEEKIQSGDRWAFHFCMHADGRDNPVVAMRSLIAQICDMFGKDRKPWLSNDLDELKDQKFPSIIGSAAGELKEGERLVLAIDALDEGIGQDQDSIPSILPAFVPDGVIFLTSYRVDDKKENTRVEERLEQIPAESRSVFSHSDPLKGLTKENVEEFL</sequence>
<evidence type="ECO:0000256" key="2">
    <source>
        <dbReference type="SAM" id="Phobius"/>
    </source>
</evidence>